<dbReference type="AlphaFoldDB" id="A0AAV7PT84"/>
<proteinExistence type="predicted"/>
<accession>A0AAV7PT84</accession>
<feature type="compositionally biased region" description="Polar residues" evidence="1">
    <location>
        <begin position="592"/>
        <end position="605"/>
    </location>
</feature>
<protein>
    <submittedName>
        <fullName evidence="2">Uncharacterized protein</fullName>
    </submittedName>
</protein>
<evidence type="ECO:0000313" key="2">
    <source>
        <dbReference type="EMBL" id="KAJ1131265.1"/>
    </source>
</evidence>
<reference evidence="2" key="1">
    <citation type="journal article" date="2022" name="bioRxiv">
        <title>Sequencing and chromosome-scale assembly of the giantPleurodeles waltlgenome.</title>
        <authorList>
            <person name="Brown T."/>
            <person name="Elewa A."/>
            <person name="Iarovenko S."/>
            <person name="Subramanian E."/>
            <person name="Araus A.J."/>
            <person name="Petzold A."/>
            <person name="Susuki M."/>
            <person name="Suzuki K.-i.T."/>
            <person name="Hayashi T."/>
            <person name="Toyoda A."/>
            <person name="Oliveira C."/>
            <person name="Osipova E."/>
            <person name="Leigh N.D."/>
            <person name="Simon A."/>
            <person name="Yun M.H."/>
        </authorList>
    </citation>
    <scope>NUCLEOTIDE SEQUENCE</scope>
    <source>
        <strain evidence="2">20211129_DDA</strain>
        <tissue evidence="2">Liver</tissue>
    </source>
</reference>
<organism evidence="2 3">
    <name type="scientific">Pleurodeles waltl</name>
    <name type="common">Iberian ribbed newt</name>
    <dbReference type="NCBI Taxonomy" id="8319"/>
    <lineage>
        <taxon>Eukaryota</taxon>
        <taxon>Metazoa</taxon>
        <taxon>Chordata</taxon>
        <taxon>Craniata</taxon>
        <taxon>Vertebrata</taxon>
        <taxon>Euteleostomi</taxon>
        <taxon>Amphibia</taxon>
        <taxon>Batrachia</taxon>
        <taxon>Caudata</taxon>
        <taxon>Salamandroidea</taxon>
        <taxon>Salamandridae</taxon>
        <taxon>Pleurodelinae</taxon>
        <taxon>Pleurodeles</taxon>
    </lineage>
</organism>
<sequence>MHISLLPEPDILFICKVEEVTEQLMETTARQFENLKKENDHQLWLKEQYATFCASPKTSREQIVPSNNDSQTTAPVINISASSSDSLSACSSPVKIPVQLTESLTSLRDLTPLDSKDGSESSEGSVSAPLSEQIKPKEEESSDADSNSCTLRNQDMTLPEINVKLCNSVEESESSDDSGSCLAVNKTADSAVQMAHTPEFSDCGDTPALSNNIIEFSDNEETVPNSSELMDFSDREEIPSITKNVMDFPESLKISSVSKQTVEISDREEGQQSETKQPVIRNESLLLELDTVAASTTDPDLMPLANVYPVSSSTVTEEQIFDLPVSDLDVKPATPMSPAVSLKLKTPENQQSETEAQVLKDVIFPTKTKDVNLNLVFEDLISTVLSVLLQETIINSKARAENVGTSVKVISEGTPILFLSKEQPFNVNRVEDQLPVVETPCKENISDTTNTPQSTCNEEIPVLSEAHHKELVCGTSTFSDVNPVSKDMKTLVAPEFDTTKSSKMKDTSDFFMFTLRTIVTHVSQVSMLCKPQTTTNANTAAETDKSCLSEGVKDLTVTNTPIISSKEESSEQESNVLKNTAHNAFPDLLAPESTSPETNSMQSSHINRTIKRKDVGAHMGINTCSAHWMIHLWQDCKLINQA</sequence>
<evidence type="ECO:0000313" key="3">
    <source>
        <dbReference type="Proteomes" id="UP001066276"/>
    </source>
</evidence>
<comment type="caution">
    <text evidence="2">The sequence shown here is derived from an EMBL/GenBank/DDBJ whole genome shotgun (WGS) entry which is preliminary data.</text>
</comment>
<feature type="compositionally biased region" description="Polar residues" evidence="1">
    <location>
        <begin position="144"/>
        <end position="154"/>
    </location>
</feature>
<feature type="region of interest" description="Disordered" evidence="1">
    <location>
        <begin position="586"/>
        <end position="605"/>
    </location>
</feature>
<feature type="region of interest" description="Disordered" evidence="1">
    <location>
        <begin position="109"/>
        <end position="154"/>
    </location>
</feature>
<dbReference type="Proteomes" id="UP001066276">
    <property type="component" value="Chromosome 7"/>
</dbReference>
<name>A0AAV7PT84_PLEWA</name>
<gene>
    <name evidence="2" type="ORF">NDU88_009604</name>
</gene>
<evidence type="ECO:0000256" key="1">
    <source>
        <dbReference type="SAM" id="MobiDB-lite"/>
    </source>
</evidence>
<dbReference type="EMBL" id="JANPWB010000011">
    <property type="protein sequence ID" value="KAJ1131265.1"/>
    <property type="molecule type" value="Genomic_DNA"/>
</dbReference>
<keyword evidence="3" id="KW-1185">Reference proteome</keyword>